<proteinExistence type="predicted"/>
<evidence type="ECO:0000313" key="2">
    <source>
        <dbReference type="Proteomes" id="UP001234989"/>
    </source>
</evidence>
<dbReference type="EMBL" id="CP133620">
    <property type="protein sequence ID" value="WMV46640.1"/>
    <property type="molecule type" value="Genomic_DNA"/>
</dbReference>
<evidence type="ECO:0000313" key="1">
    <source>
        <dbReference type="EMBL" id="WMV46640.1"/>
    </source>
</evidence>
<dbReference type="Proteomes" id="UP001234989">
    <property type="component" value="Chromosome 9"/>
</dbReference>
<name>A0AAF0ZRA4_SOLVR</name>
<gene>
    <name evidence="1" type="ORF">MTR67_040025</name>
</gene>
<protein>
    <submittedName>
        <fullName evidence="1">Uncharacterized protein</fullName>
    </submittedName>
</protein>
<organism evidence="1 2">
    <name type="scientific">Solanum verrucosum</name>
    <dbReference type="NCBI Taxonomy" id="315347"/>
    <lineage>
        <taxon>Eukaryota</taxon>
        <taxon>Viridiplantae</taxon>
        <taxon>Streptophyta</taxon>
        <taxon>Embryophyta</taxon>
        <taxon>Tracheophyta</taxon>
        <taxon>Spermatophyta</taxon>
        <taxon>Magnoliopsida</taxon>
        <taxon>eudicotyledons</taxon>
        <taxon>Gunneridae</taxon>
        <taxon>Pentapetalae</taxon>
        <taxon>asterids</taxon>
        <taxon>lamiids</taxon>
        <taxon>Solanales</taxon>
        <taxon>Solanaceae</taxon>
        <taxon>Solanoideae</taxon>
        <taxon>Solaneae</taxon>
        <taxon>Solanum</taxon>
    </lineage>
</organism>
<accession>A0AAF0ZRA4</accession>
<reference evidence="1" key="1">
    <citation type="submission" date="2023-08" db="EMBL/GenBank/DDBJ databases">
        <title>A de novo genome assembly of Solanum verrucosum Schlechtendal, a Mexican diploid species geographically isolated from the other diploid A-genome species in potato relatives.</title>
        <authorList>
            <person name="Hosaka K."/>
        </authorList>
    </citation>
    <scope>NUCLEOTIDE SEQUENCE</scope>
    <source>
        <tissue evidence="1">Young leaves</tissue>
    </source>
</reference>
<sequence>MSTTFHPRTNDYHSSIQMVPFEALYGKQCGSPI</sequence>
<keyword evidence="2" id="KW-1185">Reference proteome</keyword>
<dbReference type="AlphaFoldDB" id="A0AAF0ZRA4"/>